<evidence type="ECO:0000313" key="5">
    <source>
        <dbReference type="EMBL" id="MBF6224222.1"/>
    </source>
</evidence>
<gene>
    <name evidence="5" type="ORF">IU470_03690</name>
</gene>
<dbReference type="RefSeq" id="WP_195031581.1">
    <property type="nucleotide sequence ID" value="NZ_JADLRE010000002.1"/>
</dbReference>
<evidence type="ECO:0000256" key="3">
    <source>
        <dbReference type="SAM" id="MobiDB-lite"/>
    </source>
</evidence>
<dbReference type="SUPFAM" id="SSF46689">
    <property type="entry name" value="Homeodomain-like"/>
    <property type="match status" value="1"/>
</dbReference>
<evidence type="ECO:0000259" key="4">
    <source>
        <dbReference type="PROSITE" id="PS50977"/>
    </source>
</evidence>
<dbReference type="PANTHER" id="PTHR43479:SF11">
    <property type="entry name" value="ACREF_ENVCD OPERON REPRESSOR-RELATED"/>
    <property type="match status" value="1"/>
</dbReference>
<feature type="region of interest" description="Disordered" evidence="3">
    <location>
        <begin position="1"/>
        <end position="37"/>
    </location>
</feature>
<dbReference type="Gene3D" id="1.10.357.10">
    <property type="entry name" value="Tetracycline Repressor, domain 2"/>
    <property type="match status" value="1"/>
</dbReference>
<feature type="DNA-binding region" description="H-T-H motif" evidence="2">
    <location>
        <begin position="69"/>
        <end position="88"/>
    </location>
</feature>
<evidence type="ECO:0000256" key="1">
    <source>
        <dbReference type="ARBA" id="ARBA00023125"/>
    </source>
</evidence>
<dbReference type="PANTHER" id="PTHR43479">
    <property type="entry name" value="ACREF/ENVCD OPERON REPRESSOR-RELATED"/>
    <property type="match status" value="1"/>
</dbReference>
<accession>A0ABS0C3R0</accession>
<protein>
    <submittedName>
        <fullName evidence="5">TetR/AcrR family transcriptional regulator</fullName>
    </submittedName>
</protein>
<dbReference type="Pfam" id="PF21306">
    <property type="entry name" value="TetR_C_40"/>
    <property type="match status" value="1"/>
</dbReference>
<keyword evidence="6" id="KW-1185">Reference proteome</keyword>
<dbReference type="Proteomes" id="UP000807309">
    <property type="component" value="Unassembled WGS sequence"/>
</dbReference>
<comment type="caution">
    <text evidence="5">The sequence shown here is derived from an EMBL/GenBank/DDBJ whole genome shotgun (WGS) entry which is preliminary data.</text>
</comment>
<dbReference type="InterPro" id="IPR001647">
    <property type="entry name" value="HTH_TetR"/>
</dbReference>
<dbReference type="PROSITE" id="PS50977">
    <property type="entry name" value="HTH_TETR_2"/>
    <property type="match status" value="1"/>
</dbReference>
<name>A0ABS0C3R0_9NOCA</name>
<dbReference type="InterPro" id="IPR050624">
    <property type="entry name" value="HTH-type_Tx_Regulator"/>
</dbReference>
<sequence length="233" mass="24716">MSGRATVEGRIDPESALRDQRVHRGPEGVPESQDADAVNARARSALRTRAALIQAGRQALGSGRAARLGIADLARHAGVATGSFYNHFRDKDELLALVIAEVVEDLARILDNAASGIDEPVEVVRAQVRALGALGLADPDTAAIVLAARYRILDNPDIRSRLSSGIRAGLSAGCFHVHDVGAALDLTCGVVLAILRTSRRDPAALTAEWIETLAQQVLFTLGHPVCESIPSER</sequence>
<feature type="domain" description="HTH tetR-type" evidence="4">
    <location>
        <begin position="46"/>
        <end position="106"/>
    </location>
</feature>
<evidence type="ECO:0000256" key="2">
    <source>
        <dbReference type="PROSITE-ProRule" id="PRU00335"/>
    </source>
</evidence>
<feature type="compositionally biased region" description="Basic and acidic residues" evidence="3">
    <location>
        <begin position="7"/>
        <end position="26"/>
    </location>
</feature>
<organism evidence="5 6">
    <name type="scientific">Nocardia abscessus</name>
    <dbReference type="NCBI Taxonomy" id="120957"/>
    <lineage>
        <taxon>Bacteria</taxon>
        <taxon>Bacillati</taxon>
        <taxon>Actinomycetota</taxon>
        <taxon>Actinomycetes</taxon>
        <taxon>Mycobacteriales</taxon>
        <taxon>Nocardiaceae</taxon>
        <taxon>Nocardia</taxon>
    </lineage>
</organism>
<keyword evidence="1 2" id="KW-0238">DNA-binding</keyword>
<reference evidence="5 6" key="1">
    <citation type="submission" date="2020-10" db="EMBL/GenBank/DDBJ databases">
        <title>Identification of Nocardia species via Next-generation sequencing and recognition of intraspecies genetic diversity.</title>
        <authorList>
            <person name="Li P."/>
            <person name="Li P."/>
            <person name="Lu B."/>
        </authorList>
    </citation>
    <scope>NUCLEOTIDE SEQUENCE [LARGE SCALE GENOMIC DNA]</scope>
    <source>
        <strain evidence="5 6">N-11</strain>
    </source>
</reference>
<dbReference type="EMBL" id="JADLRE010000002">
    <property type="protein sequence ID" value="MBF6224222.1"/>
    <property type="molecule type" value="Genomic_DNA"/>
</dbReference>
<dbReference type="InterPro" id="IPR049513">
    <property type="entry name" value="TetR_C_40"/>
</dbReference>
<dbReference type="InterPro" id="IPR009057">
    <property type="entry name" value="Homeodomain-like_sf"/>
</dbReference>
<proteinExistence type="predicted"/>
<evidence type="ECO:0000313" key="6">
    <source>
        <dbReference type="Proteomes" id="UP000807309"/>
    </source>
</evidence>
<dbReference type="Pfam" id="PF00440">
    <property type="entry name" value="TetR_N"/>
    <property type="match status" value="1"/>
</dbReference>